<sequence length="3077" mass="318930">MSALADPEEKLTKHLALIENSDSVGVNHENSVDEDSNEAAVRAVVEQVCQKVCDVCCTVGPNSISDRIQAVQLEATASAQSDSIAAIQHDSVKAIDESASSQHSCESIPSPVAQSTSQERFSPGANEEKTSPPVANAESDLDADTKADVEENLVQEKQSSTEVALSTNAEQLSPVKMEEESRESLNSREKEAGKQTPLQVVEAADEVLHQSELDDQSAAQQCATSAENLQPIDRSSRLINDELEPVKETIDRSMDQNSRPICSSDDACKESLEGEKPLEDQRISQSSDKALSQNSSQTVANQSIQDAGASSSNSANSEQIEVAEQQALQTEALIEETKRRKNSQVLQASPPEDQGLEVAAATSHQHNEQEQEGKFSSQNTPFAELLREQYQSSGSNSPTVELQHADVAQVDDASQKSQNQQQSDLAEPSAKLADHSEMALDSNQGSVSSESEAESQEAVLTVDNSSADEPELIQAEAAVVNVSPLEHSADNSDIGAACGAEVEATTASESDPSNTLRSDSEYMEPETVLYDALHIESDGILNEVSQLLSDMCSKVASSLQQGSKETASDSEDGDDLMSELHGGRKSGGATCAEGEVDDYMSELCGDDPLTKVAAAAADDAEADLMTELSGSGAQLSAVVAMGDESGDEADTDSKLILCTATTAAGAVGSSDVEVTAESSAEPIATASVIVDLPSTSTSAIAQTESVASATADALASIKAMAVMASAGSGSSADELAALKRRLEQLEAENRMLKESIQPATAEPAQAVVATVVTSTTSAVVSGTAASGNSGTQQHQQADSSGSPQSFSSYDSSSQNYIPAGGFLKSLSEIEESGGAVSGGCTETPSTSASSASQQQQAAPQSLESGIATIVTAAASVPASTVATAAIQAPVCSLNTGVSAAAGHIPATITPSGQIQFILPPGVLPSNFAGLAAVPQSASSVEPASVTAASTRATTTTTSSAARPTPVKPAAPAPSKSVQSTSAAGASSTSTPANRRVRTIAPKPIAMRPILPSPRTDMSAKLQPIQLPGSKIASSSAVSATATLSGASKKSKVSTSGKKPMQTVPASSTVATSALHGSVPTPMPVAMQLPSGAIAAVSQSKSLPLVVGAPIGVCGSMAPLLAGTGIPMPVNHSSAAAVWAAAPPGATFATTWAPTAPTAVVFSSGHPLSAGSLEGTALPSHDLLAIACQEAGLSLDLDLGSTVMISTSQDSATSSAPIIEGVGCDQQSEVVADLSGLVVDSQNESSFLHELGLIQPPSQDEGTAQQNTDAAVPLSSESIVQCPPQQEQKQEQAQNQTVQQQQHQECWNTTTFDEFNAALNDFNSDLVTASSDPPSSSKSLNSNRSSAPTAATKPNETVVTNSSGRESSKSAPLSVSTESVTQLASSLTGKKSHVKSKVTSPLPAPAPASSNTSKATESAPASSQAGKQPAAQSTKNTPKKKAPPASTTANKRSTPNKEREAKSGARKLQADPSGDDLELFKEIIPPKKVIHSLSENDEIEEAVKGIVGPSSLEDTITGVLKAGDASNQERAVAKDSGAKTSATGPTSPQQPASALPPSSSSNVQCQLADLSAVGDSCPVVSIPESAAVPFGDPVCLATAERPAASQEPRSGSTKKKHHQDSSSKKPPSVTDQKSSQSASSSNKRKSVESSSGSSKSNKLAPEEKSPQRKASSAAASSPKKEDSKGKAASNDGSKASKALTSPKNTVKDTKSKESQSPSRFEQQQQKSSSRSALHRHKQLAEEKTEAPASSSSSRRDSSERKQQKHSKDVRKSSEQTHEKLPKASSKSEATVEESSEITASSSKSKSLTNSSLSKKRKDKKSKSNASSGSSSKQAAPAKPAKSVPPSSEPVRRSERSRSTSKPKCDDSKETLATESRRTLSVSTSESASVVGHSSSCSSKAVRASRRIAAKNVKRQSSRSAADSGRLSDVESSSSSSSSSDSDTEEIDKPAGKSKTVAKKSSEPAAASPAVSPTKTAAGGSSSSRLSRQDSDQLLYEHHPMHGEPVTSREKRLSARRARQSELELHEAVEASKVTAGFASASSSSKSKTAGSKAANSSETDKPDSKSDSKDSEVKEPSEAAPSHSLEPAPLPELKPGEEIAAALEDDSSVAEGFGLLEASGSGLRGIGDAAHFLWNRAVLGGTGGVSGSGDDPLASNSQHRRQRPLIEERSPSPPPQPSLALEIIARGGIVRPKPAAQSQQEPQLPSPLLLSSPLSARAQQAPPPEPTPPPPPPPPPAPPKPAFVPMNLSKLEKRDAGRSKDSTPANAGSTTPSSLSGGSAGPASSGGSPIKRKFFSSDREDRRRFLFKQNFGSVGAKTSSGAGGGGSGAGGSGSGGGNSRGQFDFEPDAGGKRARRNQSEAAATAAAAAALLDLSAQKVVPPLSVSVASGSQALSDAPPTADDDAAAQVPKVPKISIKPVKPDAVPAAELRQPQEAVRAASSDPQIPIKLKLKLSNQLQQQQLQQQQQQQQQQQAGDDGKQLGKVEQAQQRPQPKLLECGNPRPMGYEEDYAQILKQKNKKREKRQHHKDKQQRKKDRRDKKKKAKSEQQQVEGQADDAAGAKKQAEVPGRVHPFLAEPSAELDQAPEEASAVSQEPLDASGVAENSAETLHRVAASRSADTVPITSQEVDAVLDRAADSKSATPAAAAPTSSASMILPKKRKIYQPGGADVSADEFAVSAAFDQQQLQQIGASSKRRHLNESGSEANPAPLPSQQLPPPPPPPPLPPLPSAHGSQSQQQQQQQKKKKDDYRHHQSSSSVYQQQQPLPQQQQLHHHHHQHHPATSGSTGGGGGGSLNSPWGGSSGYGGGNQADPSPYGAAGLHMPAVVESSPPKSSANAAPLPPPPPPPQPSAAAVPAPFNPYEAAAAAAANTAAYGNQFLSQYDPYGLNFVYQRAQQYSSDYFGWQANHHAAVAAYGHHFPPVFPPAAAAAAATGDAYHAQHHQHHQSVVSSASAAAVAAAAAASSVSAIGDSQSGSSGKRHHHHQHGQQQQHHHQHQQQQAHSQHLQHHQQLHQQAAPQHHHAAAAAAAAAATNPYRPQDFYSQTSQLFSNFYPPAFDPRRAAGHHLNPFGGNPFP</sequence>
<protein>
    <submittedName>
        <fullName evidence="3">Uncharacterized protein</fullName>
    </submittedName>
</protein>
<evidence type="ECO:0000313" key="4">
    <source>
        <dbReference type="Proteomes" id="UP000215902"/>
    </source>
</evidence>
<feature type="compositionally biased region" description="Low complexity" evidence="2">
    <location>
        <begin position="3013"/>
        <end position="3033"/>
    </location>
</feature>
<feature type="compositionally biased region" description="Low complexity" evidence="2">
    <location>
        <begin position="2037"/>
        <end position="2056"/>
    </location>
</feature>
<feature type="compositionally biased region" description="Basic residues" evidence="2">
    <location>
        <begin position="1901"/>
        <end position="1915"/>
    </location>
</feature>
<feature type="region of interest" description="Disordered" evidence="2">
    <location>
        <begin position="833"/>
        <end position="859"/>
    </location>
</feature>
<feature type="compositionally biased region" description="Basic residues" evidence="2">
    <location>
        <begin position="2516"/>
        <end position="2544"/>
    </location>
</feature>
<feature type="compositionally biased region" description="Polar residues" evidence="2">
    <location>
        <begin position="217"/>
        <end position="228"/>
    </location>
</feature>
<feature type="compositionally biased region" description="Low complexity" evidence="2">
    <location>
        <begin position="1795"/>
        <end position="1811"/>
    </location>
</feature>
<feature type="compositionally biased region" description="Low complexity" evidence="2">
    <location>
        <begin position="1930"/>
        <end position="1939"/>
    </location>
</feature>
<evidence type="ECO:0000313" key="3">
    <source>
        <dbReference type="EMBL" id="PAA91351.1"/>
    </source>
</evidence>
<feature type="compositionally biased region" description="Low complexity" evidence="2">
    <location>
        <begin position="1546"/>
        <end position="1560"/>
    </location>
</feature>
<dbReference type="STRING" id="282301.A0A267GZ76"/>
<feature type="compositionally biased region" description="Low complexity" evidence="2">
    <location>
        <begin position="972"/>
        <end position="990"/>
    </location>
</feature>
<dbReference type="Proteomes" id="UP000215902">
    <property type="component" value="Unassembled WGS sequence"/>
</dbReference>
<feature type="compositionally biased region" description="Low complexity" evidence="2">
    <location>
        <begin position="944"/>
        <end position="964"/>
    </location>
</feature>
<feature type="compositionally biased region" description="Polar residues" evidence="2">
    <location>
        <begin position="1255"/>
        <end position="1273"/>
    </location>
</feature>
<feature type="region of interest" description="Disordered" evidence="2">
    <location>
        <begin position="2138"/>
        <end position="2360"/>
    </location>
</feature>
<feature type="compositionally biased region" description="Low complexity" evidence="2">
    <location>
        <begin position="2730"/>
        <end position="2742"/>
    </location>
</feature>
<feature type="compositionally biased region" description="Polar residues" evidence="2">
    <location>
        <begin position="155"/>
        <end position="171"/>
    </location>
</feature>
<feature type="compositionally biased region" description="Low complexity" evidence="2">
    <location>
        <begin position="2266"/>
        <end position="2288"/>
    </location>
</feature>
<feature type="region of interest" description="Disordered" evidence="2">
    <location>
        <begin position="210"/>
        <end position="469"/>
    </location>
</feature>
<feature type="compositionally biased region" description="Acidic residues" evidence="2">
    <location>
        <begin position="568"/>
        <end position="577"/>
    </location>
</feature>
<feature type="compositionally biased region" description="Basic and acidic residues" evidence="2">
    <location>
        <begin position="1848"/>
        <end position="1876"/>
    </location>
</feature>
<feature type="compositionally biased region" description="Low complexity" evidence="2">
    <location>
        <begin position="799"/>
        <end position="811"/>
    </location>
</feature>
<feature type="compositionally biased region" description="Low complexity" evidence="2">
    <location>
        <begin position="782"/>
        <end position="791"/>
    </location>
</feature>
<feature type="region of interest" description="Disordered" evidence="2">
    <location>
        <begin position="154"/>
        <end position="198"/>
    </location>
</feature>
<feature type="compositionally biased region" description="Low complexity" evidence="2">
    <location>
        <begin position="1881"/>
        <end position="1900"/>
    </location>
</feature>
<comment type="caution">
    <text evidence="3">The sequence shown here is derived from an EMBL/GenBank/DDBJ whole genome shotgun (WGS) entry which is preliminary data.</text>
</comment>
<feature type="compositionally biased region" description="Polar residues" evidence="2">
    <location>
        <begin position="98"/>
        <end position="120"/>
    </location>
</feature>
<feature type="compositionally biased region" description="Low complexity" evidence="2">
    <location>
        <begin position="2193"/>
        <end position="2219"/>
    </location>
</feature>
<feature type="compositionally biased region" description="Basic and acidic residues" evidence="2">
    <location>
        <begin position="1985"/>
        <end position="2028"/>
    </location>
</feature>
<feature type="region of interest" description="Disordered" evidence="2">
    <location>
        <begin position="1325"/>
        <end position="1478"/>
    </location>
</feature>
<feature type="compositionally biased region" description="Low complexity" evidence="2">
    <location>
        <begin position="2755"/>
        <end position="2771"/>
    </location>
</feature>
<feature type="coiled-coil region" evidence="1">
    <location>
        <begin position="728"/>
        <end position="762"/>
    </location>
</feature>
<feature type="compositionally biased region" description="Basic residues" evidence="2">
    <location>
        <begin position="1812"/>
        <end position="1821"/>
    </location>
</feature>
<feature type="compositionally biased region" description="Gly residues" evidence="2">
    <location>
        <begin position="2320"/>
        <end position="2338"/>
    </location>
</feature>
<dbReference type="EMBL" id="NIVC01000089">
    <property type="protein sequence ID" value="PAA91351.1"/>
    <property type="molecule type" value="Genomic_DNA"/>
</dbReference>
<organism evidence="3 4">
    <name type="scientific">Macrostomum lignano</name>
    <dbReference type="NCBI Taxonomy" id="282301"/>
    <lineage>
        <taxon>Eukaryota</taxon>
        <taxon>Metazoa</taxon>
        <taxon>Spiralia</taxon>
        <taxon>Lophotrochozoa</taxon>
        <taxon>Platyhelminthes</taxon>
        <taxon>Rhabditophora</taxon>
        <taxon>Macrostomorpha</taxon>
        <taxon>Macrostomida</taxon>
        <taxon>Macrostomidae</taxon>
        <taxon>Macrostomum</taxon>
    </lineage>
</organism>
<feature type="compositionally biased region" description="Pro residues" evidence="2">
    <location>
        <begin position="2840"/>
        <end position="2850"/>
    </location>
</feature>
<feature type="region of interest" description="Disordered" evidence="2">
    <location>
        <begin position="2385"/>
        <end position="2606"/>
    </location>
</feature>
<feature type="compositionally biased region" description="Low complexity" evidence="2">
    <location>
        <begin position="1961"/>
        <end position="1984"/>
    </location>
</feature>
<feature type="compositionally biased region" description="Polar residues" evidence="2">
    <location>
        <begin position="415"/>
        <end position="424"/>
    </location>
</feature>
<feature type="compositionally biased region" description="Basic and acidic residues" evidence="2">
    <location>
        <begin position="1752"/>
        <end position="1780"/>
    </location>
</feature>
<feature type="region of interest" description="Disordered" evidence="2">
    <location>
        <begin position="95"/>
        <end position="142"/>
    </location>
</feature>
<feature type="region of interest" description="Disordered" evidence="2">
    <location>
        <begin position="782"/>
        <end position="811"/>
    </location>
</feature>
<feature type="compositionally biased region" description="Low complexity" evidence="2">
    <location>
        <begin position="2829"/>
        <end position="2839"/>
    </location>
</feature>
<feature type="compositionally biased region" description="Basic and acidic residues" evidence="2">
    <location>
        <begin position="2249"/>
        <end position="2260"/>
    </location>
</feature>
<feature type="region of interest" description="Disordered" evidence="2">
    <location>
        <begin position="944"/>
        <end position="1015"/>
    </location>
</feature>
<evidence type="ECO:0000256" key="1">
    <source>
        <dbReference type="SAM" id="Coils"/>
    </source>
</evidence>
<feature type="compositionally biased region" description="Polar residues" evidence="2">
    <location>
        <begin position="1713"/>
        <end position="1730"/>
    </location>
</feature>
<feature type="compositionally biased region" description="Polar residues" evidence="2">
    <location>
        <begin position="389"/>
        <end position="400"/>
    </location>
</feature>
<feature type="region of interest" description="Disordered" evidence="2">
    <location>
        <begin position="1042"/>
        <end position="1068"/>
    </location>
</feature>
<feature type="compositionally biased region" description="Basic and acidic residues" evidence="2">
    <location>
        <begin position="2057"/>
        <end position="2076"/>
    </location>
</feature>
<feature type="compositionally biased region" description="Low complexity" evidence="2">
    <location>
        <begin position="843"/>
        <end position="859"/>
    </location>
</feature>
<feature type="compositionally biased region" description="Pro residues" evidence="2">
    <location>
        <begin position="2709"/>
        <end position="2729"/>
    </location>
</feature>
<feature type="compositionally biased region" description="Polar residues" evidence="2">
    <location>
        <begin position="283"/>
        <end position="305"/>
    </location>
</feature>
<feature type="region of interest" description="Disordered" evidence="2">
    <location>
        <begin position="2635"/>
        <end position="2659"/>
    </location>
</feature>
<feature type="compositionally biased region" description="Low complexity" evidence="2">
    <location>
        <begin position="1623"/>
        <end position="1640"/>
    </location>
</feature>
<feature type="compositionally biased region" description="Low complexity" evidence="2">
    <location>
        <begin position="2639"/>
        <end position="2654"/>
    </location>
</feature>
<feature type="compositionally biased region" description="Low complexity" evidence="2">
    <location>
        <begin position="1822"/>
        <end position="1844"/>
    </location>
</feature>
<feature type="region of interest" description="Disordered" evidence="2">
    <location>
        <begin position="2688"/>
        <end position="2856"/>
    </location>
</feature>
<feature type="compositionally biased region" description="Low complexity" evidence="2">
    <location>
        <begin position="1406"/>
        <end position="1415"/>
    </location>
</feature>
<name>A0A267GZ76_9PLAT</name>
<feature type="region of interest" description="Disordered" evidence="2">
    <location>
        <begin position="1520"/>
        <end position="1562"/>
    </location>
</feature>
<feature type="compositionally biased region" description="Polar residues" evidence="2">
    <location>
        <begin position="1418"/>
        <end position="1431"/>
    </location>
</feature>
<feature type="compositionally biased region" description="Basic and acidic residues" evidence="2">
    <location>
        <begin position="176"/>
        <end position="193"/>
    </location>
</feature>
<feature type="compositionally biased region" description="Basic and acidic residues" evidence="2">
    <location>
        <begin position="234"/>
        <end position="254"/>
    </location>
</feature>
<proteinExistence type="predicted"/>
<feature type="region of interest" description="Disordered" evidence="2">
    <location>
        <begin position="1598"/>
        <end position="2104"/>
    </location>
</feature>
<feature type="compositionally biased region" description="Basic residues" evidence="2">
    <location>
        <begin position="2979"/>
        <end position="2997"/>
    </location>
</feature>
<reference evidence="3 4" key="1">
    <citation type="submission" date="2017-06" db="EMBL/GenBank/DDBJ databases">
        <title>A platform for efficient transgenesis in Macrostomum lignano, a flatworm model organism for stem cell research.</title>
        <authorList>
            <person name="Berezikov E."/>
        </authorList>
    </citation>
    <scope>NUCLEOTIDE SEQUENCE [LARGE SCALE GENOMIC DNA]</scope>
    <source>
        <strain evidence="3">DV1</strain>
        <tissue evidence="3">Whole organism</tissue>
    </source>
</reference>
<feature type="compositionally biased region" description="Low complexity" evidence="2">
    <location>
        <begin position="2547"/>
        <end position="2558"/>
    </location>
</feature>
<feature type="compositionally biased region" description="Low complexity" evidence="2">
    <location>
        <begin position="1329"/>
        <end position="1345"/>
    </location>
</feature>
<feature type="compositionally biased region" description="Basic and acidic residues" evidence="2">
    <location>
        <begin position="2294"/>
        <end position="2303"/>
    </location>
</feature>
<feature type="region of interest" description="Disordered" evidence="2">
    <location>
        <begin position="1254"/>
        <end position="1273"/>
    </location>
</feature>
<feature type="compositionally biased region" description="Low complexity" evidence="2">
    <location>
        <begin position="2456"/>
        <end position="2473"/>
    </location>
</feature>
<feature type="compositionally biased region" description="Polar residues" evidence="2">
    <location>
        <begin position="1346"/>
        <end position="1388"/>
    </location>
</feature>
<accession>A0A267GZ76</accession>
<keyword evidence="1" id="KW-0175">Coiled coil</keyword>
<feature type="compositionally biased region" description="Pro residues" evidence="2">
    <location>
        <begin position="2220"/>
        <end position="2241"/>
    </location>
</feature>
<gene>
    <name evidence="3" type="ORF">BOX15_Mlig018788g3</name>
</gene>
<feature type="region of interest" description="Disordered" evidence="2">
    <location>
        <begin position="559"/>
        <end position="589"/>
    </location>
</feature>
<feature type="compositionally biased region" description="Low complexity" evidence="2">
    <location>
        <begin position="2395"/>
        <end position="2418"/>
    </location>
</feature>
<feature type="compositionally biased region" description="Basic and acidic residues" evidence="2">
    <location>
        <begin position="266"/>
        <end position="282"/>
    </location>
</feature>
<keyword evidence="4" id="KW-1185">Reference proteome</keyword>
<feature type="region of interest" description="Disordered" evidence="2">
    <location>
        <begin position="2969"/>
        <end position="3033"/>
    </location>
</feature>
<evidence type="ECO:0000256" key="2">
    <source>
        <dbReference type="SAM" id="MobiDB-lite"/>
    </source>
</evidence>
<feature type="compositionally biased region" description="Low complexity" evidence="2">
    <location>
        <begin position="1042"/>
        <end position="1058"/>
    </location>
</feature>
<feature type="compositionally biased region" description="Polar residues" evidence="2">
    <location>
        <begin position="1689"/>
        <end position="1703"/>
    </location>
</feature>